<dbReference type="EMBL" id="JAJHZP010000015">
    <property type="protein sequence ID" value="MDC4183654.1"/>
    <property type="molecule type" value="Genomic_DNA"/>
</dbReference>
<reference evidence="2" key="1">
    <citation type="submission" date="2021-11" db="EMBL/GenBank/DDBJ databases">
        <title>Description of Mycoplasma bradburyaesp. nov.from sea birds: a tribute to a great mycoplasmologist.</title>
        <authorList>
            <person name="Ramirez A.S."/>
            <person name="Poveda C."/>
            <person name="Suarez-Perez A."/>
            <person name="Rosales R.S."/>
            <person name="Dijkman R."/>
            <person name="Feberwee A."/>
            <person name="Spergser J."/>
            <person name="Szostak M.P."/>
            <person name="Ressel L."/>
            <person name="Calabuig P."/>
            <person name="Catania S."/>
            <person name="Gobbo F."/>
            <person name="Timofte D."/>
            <person name="Poveda J.B."/>
        </authorList>
    </citation>
    <scope>NUCLEOTIDE SEQUENCE</scope>
    <source>
        <strain evidence="2">T264</strain>
    </source>
</reference>
<dbReference type="EC" id="2.3.1.-" evidence="2"/>
<dbReference type="Gene3D" id="3.40.630.30">
    <property type="match status" value="1"/>
</dbReference>
<dbReference type="GO" id="GO:0016747">
    <property type="term" value="F:acyltransferase activity, transferring groups other than amino-acyl groups"/>
    <property type="evidence" value="ECO:0007669"/>
    <property type="project" value="InterPro"/>
</dbReference>
<dbReference type="InterPro" id="IPR000182">
    <property type="entry name" value="GNAT_dom"/>
</dbReference>
<accession>A0AAW6HQI4</accession>
<feature type="domain" description="N-acetyltransferase" evidence="1">
    <location>
        <begin position="10"/>
        <end position="173"/>
    </location>
</feature>
<proteinExistence type="predicted"/>
<evidence type="ECO:0000259" key="1">
    <source>
        <dbReference type="PROSITE" id="PS51186"/>
    </source>
</evidence>
<evidence type="ECO:0000313" key="2">
    <source>
        <dbReference type="EMBL" id="MDC4183654.1"/>
    </source>
</evidence>
<gene>
    <name evidence="2" type="ORF">LNO71_03345</name>
</gene>
<sequence length="173" mass="20175">MNLQLIKPDKTHKQVIVDMLEEWIEFNKQNDVNNSPYAIFKNSYEDFDYYLDHLDNKDDSNGMVADSTFFLYDEINNKALGAINIRHYLNDYLLNYGGHIGYGIRPSERQKGYATKILQLGLIKCKELNLDKILLVCDKNNIGSVKTIKNNHGILENEIVQDNKVIQRYWITL</sequence>
<dbReference type="PANTHER" id="PTHR39173">
    <property type="entry name" value="ACETYLTRANSFERASE"/>
    <property type="match status" value="1"/>
</dbReference>
<dbReference type="PROSITE" id="PS51186">
    <property type="entry name" value="GNAT"/>
    <property type="match status" value="1"/>
</dbReference>
<dbReference type="Pfam" id="PF13302">
    <property type="entry name" value="Acetyltransf_3"/>
    <property type="match status" value="1"/>
</dbReference>
<dbReference type="SUPFAM" id="SSF55729">
    <property type="entry name" value="Acyl-CoA N-acyltransferases (Nat)"/>
    <property type="match status" value="1"/>
</dbReference>
<dbReference type="PANTHER" id="PTHR39173:SF1">
    <property type="entry name" value="ACETYLTRANSFERASE"/>
    <property type="match status" value="1"/>
</dbReference>
<keyword evidence="2" id="KW-0012">Acyltransferase</keyword>
<keyword evidence="2" id="KW-0808">Transferase</keyword>
<protein>
    <submittedName>
        <fullName evidence="2">GNAT family N-acetyltransferase</fullName>
        <ecNumber evidence="2">2.3.1.-</ecNumber>
    </submittedName>
</protein>
<dbReference type="AlphaFoldDB" id="A0AAW6HQI4"/>
<name>A0AAW6HQI4_9MOLU</name>
<dbReference type="RefSeq" id="WP_272404082.1">
    <property type="nucleotide sequence ID" value="NZ_JAJHZP010000015.1"/>
</dbReference>
<evidence type="ECO:0000313" key="3">
    <source>
        <dbReference type="Proteomes" id="UP001216384"/>
    </source>
</evidence>
<comment type="caution">
    <text evidence="2">The sequence shown here is derived from an EMBL/GenBank/DDBJ whole genome shotgun (WGS) entry which is preliminary data.</text>
</comment>
<dbReference type="Proteomes" id="UP001216384">
    <property type="component" value="Unassembled WGS sequence"/>
</dbReference>
<dbReference type="InterPro" id="IPR016181">
    <property type="entry name" value="Acyl_CoA_acyltransferase"/>
</dbReference>
<organism evidence="2 3">
    <name type="scientific">Mycoplasma bradburyae</name>
    <dbReference type="NCBI Taxonomy" id="2963128"/>
    <lineage>
        <taxon>Bacteria</taxon>
        <taxon>Bacillati</taxon>
        <taxon>Mycoplasmatota</taxon>
        <taxon>Mollicutes</taxon>
        <taxon>Mycoplasmataceae</taxon>
        <taxon>Mycoplasma</taxon>
    </lineage>
</organism>